<feature type="transmembrane region" description="Helical" evidence="1">
    <location>
        <begin position="71"/>
        <end position="91"/>
    </location>
</feature>
<protein>
    <submittedName>
        <fullName evidence="2">Uncharacterized protein</fullName>
    </submittedName>
</protein>
<accession>A0A0L6CL99</accession>
<dbReference type="STRING" id="1631356.VV01_17505"/>
<reference evidence="3" key="1">
    <citation type="submission" date="2015-03" db="EMBL/GenBank/DDBJ databases">
        <title>Luteipulveratus halotolerans sp. nov., a novel actinobacterium (Dermacoccaceae) from Sarawak, Malaysia.</title>
        <authorList>
            <person name="Juboi H."/>
            <person name="Basik A."/>
            <person name="Shamsul S.S."/>
            <person name="Arnold P."/>
            <person name="Schmitt E.K."/>
            <person name="Sanglier J.-J."/>
            <person name="Yeo T."/>
        </authorList>
    </citation>
    <scope>NUCLEOTIDE SEQUENCE [LARGE SCALE GENOMIC DNA]</scope>
    <source>
        <strain evidence="3">C296001</strain>
    </source>
</reference>
<dbReference type="AlphaFoldDB" id="A0A0L6CL99"/>
<evidence type="ECO:0000256" key="1">
    <source>
        <dbReference type="SAM" id="Phobius"/>
    </source>
</evidence>
<name>A0A0L6CL99_9MICO</name>
<keyword evidence="1" id="KW-1133">Transmembrane helix</keyword>
<gene>
    <name evidence="2" type="ORF">VV01_17505</name>
</gene>
<dbReference type="PATRIC" id="fig|1631356.3.peg.3485"/>
<evidence type="ECO:0000313" key="2">
    <source>
        <dbReference type="EMBL" id="KNX38537.1"/>
    </source>
</evidence>
<keyword evidence="1" id="KW-0472">Membrane</keyword>
<dbReference type="EMBL" id="LAIR01000002">
    <property type="protein sequence ID" value="KNX38537.1"/>
    <property type="molecule type" value="Genomic_DNA"/>
</dbReference>
<evidence type="ECO:0000313" key="3">
    <source>
        <dbReference type="Proteomes" id="UP000037397"/>
    </source>
</evidence>
<sequence>MPMSAAPAQDDYDRLQAEAVRATVVRLQHRITARFPERNLRNVAGELVEVVDRVAAGSEHARRRIDLVRRLSRIGVTLVVIVTIAALFLTLRGTIDQSPQRSWEWLPLIESTLNDIVFAAAAIFFIYAAPSRVERGAVLEQLHRLRSLAHVIDMHQLVKDPDRIRDDYDPTGESVDLRMTRTELGHYLDYCSEMLSLVAKTAALCAEDTTDSVVLDTVRSIEQLTTGMSGKIWQKISLLR</sequence>
<proteinExistence type="predicted"/>
<organism evidence="2 3">
    <name type="scientific">Luteipulveratus halotolerans</name>
    <dbReference type="NCBI Taxonomy" id="1631356"/>
    <lineage>
        <taxon>Bacteria</taxon>
        <taxon>Bacillati</taxon>
        <taxon>Actinomycetota</taxon>
        <taxon>Actinomycetes</taxon>
        <taxon>Micrococcales</taxon>
        <taxon>Dermacoccaceae</taxon>
        <taxon>Luteipulveratus</taxon>
    </lineage>
</organism>
<keyword evidence="3" id="KW-1185">Reference proteome</keyword>
<keyword evidence="1" id="KW-0812">Transmembrane</keyword>
<dbReference type="Proteomes" id="UP000037397">
    <property type="component" value="Unassembled WGS sequence"/>
</dbReference>
<feature type="transmembrane region" description="Helical" evidence="1">
    <location>
        <begin position="111"/>
        <end position="129"/>
    </location>
</feature>
<comment type="caution">
    <text evidence="2">The sequence shown here is derived from an EMBL/GenBank/DDBJ whole genome shotgun (WGS) entry which is preliminary data.</text>
</comment>